<dbReference type="RefSeq" id="WP_130932692.1">
    <property type="nucleotide sequence ID" value="NZ_LPXH01000027.1"/>
</dbReference>
<dbReference type="Proteomes" id="UP000053300">
    <property type="component" value="Unassembled WGS sequence"/>
</dbReference>
<dbReference type="InterPro" id="IPR054843">
    <property type="entry name" value="Slam_hemophilin_C"/>
</dbReference>
<dbReference type="EMBL" id="LPXH01000027">
    <property type="protein sequence ID" value="KUF40424.1"/>
    <property type="molecule type" value="Genomic_DNA"/>
</dbReference>
<evidence type="ECO:0000313" key="4">
    <source>
        <dbReference type="Proteomes" id="UP000053300"/>
    </source>
</evidence>
<accession>A0A0W7YZG9</accession>
<sequence>MKKSMIALAAMALLGSGAAMAASGGSSNTANVAVGNSNHALFGGGNAGLKFENSLLGFIDIAKGPVNGSNTAIASKGQGAIMTGADAGAPVSIDIAQVWNASATQGISKFMINSVRQVNTFFLAPQFGGLVIGQVADASGTPLAIGSGVYFGEWAPRAAGTPPADSTNLNMASSSRTVWYAGDNPTTTMPTLTNATYNVIGIQGVGTAADNLPTAPKLYGGTLTANYVSGGGVNNTLTGSITNGTNTVNFAGTTIGSTGKFGNGTGGVGVPGTIEGQFYNNASALAGIYKGGTAASNVAFGGSRSN</sequence>
<evidence type="ECO:0000259" key="2">
    <source>
        <dbReference type="Pfam" id="PF22829"/>
    </source>
</evidence>
<protein>
    <recommendedName>
        <fullName evidence="2">HphA C-terminal domain-containing protein</fullName>
    </recommendedName>
</protein>
<feature type="chain" id="PRO_5006938840" description="HphA C-terminal domain-containing protein" evidence="1">
    <location>
        <begin position="22"/>
        <end position="306"/>
    </location>
</feature>
<feature type="domain" description="HphA C-terminal" evidence="2">
    <location>
        <begin position="187"/>
        <end position="304"/>
    </location>
</feature>
<reference evidence="3 4" key="1">
    <citation type="submission" date="2015-12" db="EMBL/GenBank/DDBJ databases">
        <title>Complete genome sequence of a multi-drug resistant strain Acidovorax sp. 12322-1.</title>
        <authorList>
            <person name="Ming D."/>
            <person name="Wang M."/>
            <person name="Hu S."/>
            <person name="Zhou Y."/>
            <person name="Jiang T."/>
        </authorList>
    </citation>
    <scope>NUCLEOTIDE SEQUENCE [LARGE SCALE GENOMIC DNA]</scope>
    <source>
        <strain evidence="3 4">12322-1</strain>
    </source>
</reference>
<dbReference type="NCBIfam" id="NF041636">
    <property type="entry name" value="slam_lipo"/>
    <property type="match status" value="1"/>
</dbReference>
<comment type="caution">
    <text evidence="3">The sequence shown here is derived from an EMBL/GenBank/DDBJ whole genome shotgun (WGS) entry which is preliminary data.</text>
</comment>
<evidence type="ECO:0000313" key="3">
    <source>
        <dbReference type="EMBL" id="KUF40424.1"/>
    </source>
</evidence>
<proteinExistence type="predicted"/>
<keyword evidence="1" id="KW-0732">Signal</keyword>
<dbReference type="AlphaFoldDB" id="A0A0W7YZG9"/>
<gene>
    <name evidence="3" type="ORF">AS359_02510</name>
</gene>
<name>A0A0W7YZG9_9BURK</name>
<feature type="signal peptide" evidence="1">
    <location>
        <begin position="1"/>
        <end position="21"/>
    </location>
</feature>
<organism evidence="3 4">
    <name type="scientific">Comamonas kerstersii</name>
    <dbReference type="NCBI Taxonomy" id="225992"/>
    <lineage>
        <taxon>Bacteria</taxon>
        <taxon>Pseudomonadati</taxon>
        <taxon>Pseudomonadota</taxon>
        <taxon>Betaproteobacteria</taxon>
        <taxon>Burkholderiales</taxon>
        <taxon>Comamonadaceae</taxon>
        <taxon>Comamonas</taxon>
    </lineage>
</organism>
<dbReference type="InterPro" id="IPR054536">
    <property type="entry name" value="HphA_C"/>
</dbReference>
<keyword evidence="4" id="KW-1185">Reference proteome</keyword>
<dbReference type="Pfam" id="PF22829">
    <property type="entry name" value="HphA_C"/>
    <property type="match status" value="1"/>
</dbReference>
<evidence type="ECO:0000256" key="1">
    <source>
        <dbReference type="SAM" id="SignalP"/>
    </source>
</evidence>